<keyword evidence="2" id="KW-0472">Membrane</keyword>
<evidence type="ECO:0000313" key="4">
    <source>
        <dbReference type="Proteomes" id="UP000613401"/>
    </source>
</evidence>
<reference evidence="3" key="2">
    <citation type="submission" date="2020-03" db="EMBL/GenBank/DDBJ databases">
        <authorList>
            <person name="Fu F.-F."/>
            <person name="Chen J."/>
        </authorList>
    </citation>
    <scope>NUCLEOTIDE SEQUENCE</scope>
    <source>
        <strain evidence="3">Lc1</strain>
    </source>
</reference>
<dbReference type="Proteomes" id="UP000613401">
    <property type="component" value="Unassembled WGS sequence"/>
</dbReference>
<accession>A0A8H4FF22</accession>
<feature type="compositionally biased region" description="Basic residues" evidence="1">
    <location>
        <begin position="291"/>
        <end position="304"/>
    </location>
</feature>
<feature type="transmembrane region" description="Helical" evidence="2">
    <location>
        <begin position="177"/>
        <end position="197"/>
    </location>
</feature>
<protein>
    <recommendedName>
        <fullName evidence="5">SUR7 protein</fullName>
    </recommendedName>
</protein>
<feature type="transmembrane region" description="Helical" evidence="2">
    <location>
        <begin position="235"/>
        <end position="256"/>
    </location>
</feature>
<organism evidence="3 4">
    <name type="scientific">Colletotrichum gloeosporioides</name>
    <name type="common">Anthracnose fungus</name>
    <name type="synonym">Glomerella cingulata</name>
    <dbReference type="NCBI Taxonomy" id="474922"/>
    <lineage>
        <taxon>Eukaryota</taxon>
        <taxon>Fungi</taxon>
        <taxon>Dikarya</taxon>
        <taxon>Ascomycota</taxon>
        <taxon>Pezizomycotina</taxon>
        <taxon>Sordariomycetes</taxon>
        <taxon>Hypocreomycetidae</taxon>
        <taxon>Glomerellales</taxon>
        <taxon>Glomerellaceae</taxon>
        <taxon>Colletotrichum</taxon>
        <taxon>Colletotrichum gloeosporioides species complex</taxon>
    </lineage>
</organism>
<evidence type="ECO:0000313" key="3">
    <source>
        <dbReference type="EMBL" id="KAF3798634.1"/>
    </source>
</evidence>
<keyword evidence="2" id="KW-1133">Transmembrane helix</keyword>
<dbReference type="RefSeq" id="XP_045257794.1">
    <property type="nucleotide sequence ID" value="XM_045410703.1"/>
</dbReference>
<feature type="transmembrane region" description="Helical" evidence="2">
    <location>
        <begin position="7"/>
        <end position="28"/>
    </location>
</feature>
<name>A0A8H4FF22_COLGL</name>
<proteinExistence type="predicted"/>
<evidence type="ECO:0000256" key="1">
    <source>
        <dbReference type="SAM" id="MobiDB-lite"/>
    </source>
</evidence>
<feature type="transmembrane region" description="Helical" evidence="2">
    <location>
        <begin position="144"/>
        <end position="165"/>
    </location>
</feature>
<dbReference type="EMBL" id="WVTB01000093">
    <property type="protein sequence ID" value="KAF3798634.1"/>
    <property type="molecule type" value="Genomic_DNA"/>
</dbReference>
<keyword evidence="4" id="KW-1185">Reference proteome</keyword>
<gene>
    <name evidence="3" type="ORF">GCG54_00010787</name>
</gene>
<dbReference type="AlphaFoldDB" id="A0A8H4FF22"/>
<sequence>MAKLSAVLGGTTYFVWVCAMVVYGLAIWGSSSTGMKDNYVVGLSNSDGQTMNITLGYFGICVYSGSQVQTGSETNSISECKSIYYFPDNNGDNDDGSSADGTVLVEHFIDELNLENDATLNRGALETLLLAARILKEKVFVGNWMIAAFVLLILSGIFAIIPLFFYHTAKRRTISMFLMALAGLFMGFGLMAVGAAASTTTSALALLGNEENLASTLGLETGPIVFSDSTILHTLTWTAVGLNAVFVFFATISAVIRNHRKHMKQKHGGGHRPAMAQAGHRKPLLGGKGFKGPRGRAVGKKFRR</sequence>
<evidence type="ECO:0000256" key="2">
    <source>
        <dbReference type="SAM" id="Phobius"/>
    </source>
</evidence>
<comment type="caution">
    <text evidence="3">The sequence shown here is derived from an EMBL/GenBank/DDBJ whole genome shotgun (WGS) entry which is preliminary data.</text>
</comment>
<feature type="region of interest" description="Disordered" evidence="1">
    <location>
        <begin position="281"/>
        <end position="304"/>
    </location>
</feature>
<evidence type="ECO:0008006" key="5">
    <source>
        <dbReference type="Google" id="ProtNLM"/>
    </source>
</evidence>
<dbReference type="GeneID" id="69017914"/>
<keyword evidence="2" id="KW-0812">Transmembrane</keyword>
<reference evidence="3" key="1">
    <citation type="journal article" date="2020" name="Phytopathology">
        <title>Genome sequence and comparative analysis of Colletotrichum gloeosporioides isolated from Liriodendron leaves.</title>
        <authorList>
            <person name="Fu F.F."/>
            <person name="Hao Z."/>
            <person name="Wang P."/>
            <person name="Lu Y."/>
            <person name="Xue L.J."/>
            <person name="Wei G."/>
            <person name="Tian Y."/>
            <person name="Baishi H."/>
            <person name="Xu H."/>
            <person name="Shi J."/>
            <person name="Cheng T."/>
            <person name="Wang G."/>
            <person name="Yi Y."/>
            <person name="Chen J."/>
        </authorList>
    </citation>
    <scope>NUCLEOTIDE SEQUENCE</scope>
    <source>
        <strain evidence="3">Lc1</strain>
    </source>
</reference>